<protein>
    <submittedName>
        <fullName evidence="3">16S rRNA (Guanine966-N2)-methyltransferase</fullName>
    </submittedName>
</protein>
<dbReference type="STRING" id="525640.SAMN04487971_10129"/>
<dbReference type="PANTHER" id="PTHR43542:SF1">
    <property type="entry name" value="METHYLTRANSFERASE"/>
    <property type="match status" value="1"/>
</dbReference>
<proteinExistence type="predicted"/>
<dbReference type="AlphaFoldDB" id="A0A1G9BYR4"/>
<dbReference type="Pfam" id="PF03602">
    <property type="entry name" value="Cons_hypoth95"/>
    <property type="match status" value="1"/>
</dbReference>
<dbReference type="PROSITE" id="PS00092">
    <property type="entry name" value="N6_MTASE"/>
    <property type="match status" value="1"/>
</dbReference>
<dbReference type="EMBL" id="FNGE01000001">
    <property type="protein sequence ID" value="SDK44591.1"/>
    <property type="molecule type" value="Genomic_DNA"/>
</dbReference>
<gene>
    <name evidence="3" type="ORF">SAMN04487971_10129</name>
</gene>
<evidence type="ECO:0000313" key="4">
    <source>
        <dbReference type="Proteomes" id="UP000199555"/>
    </source>
</evidence>
<dbReference type="SUPFAM" id="SSF53335">
    <property type="entry name" value="S-adenosyl-L-methionine-dependent methyltransferases"/>
    <property type="match status" value="1"/>
</dbReference>
<sequence>MRIVGGRLRGLKLAEVGAGDPAAHLRPTTDRVREAVFNLLLNSHGFPIEGARVLDLFAGTGALGLEALSRGAARVAFVDEGAAARALLRANVEKARAMGVTDIWRRDATNLGPNRGAGYDLVFLDPPYGQRLGEAALASALAGGWLAPEAMVVWEEDTAPLPPPGLIPIDQRRYGDTLVTLLRTGSEAGA</sequence>
<name>A0A1G9BYR4_9RHOB</name>
<dbReference type="PANTHER" id="PTHR43542">
    <property type="entry name" value="METHYLTRANSFERASE"/>
    <property type="match status" value="1"/>
</dbReference>
<dbReference type="Proteomes" id="UP000199555">
    <property type="component" value="Unassembled WGS sequence"/>
</dbReference>
<dbReference type="OrthoDB" id="9803017at2"/>
<keyword evidence="1 3" id="KW-0489">Methyltransferase</keyword>
<dbReference type="NCBIfam" id="TIGR00095">
    <property type="entry name" value="16S rRNA (guanine(966)-N(2))-methyltransferase RsmD"/>
    <property type="match status" value="1"/>
</dbReference>
<organism evidence="3 4">
    <name type="scientific">Paracoccus chinensis</name>
    <dbReference type="NCBI Taxonomy" id="525640"/>
    <lineage>
        <taxon>Bacteria</taxon>
        <taxon>Pseudomonadati</taxon>
        <taxon>Pseudomonadota</taxon>
        <taxon>Alphaproteobacteria</taxon>
        <taxon>Rhodobacterales</taxon>
        <taxon>Paracoccaceae</taxon>
        <taxon>Paracoccus</taxon>
    </lineage>
</organism>
<dbReference type="GO" id="GO:0031167">
    <property type="term" value="P:rRNA methylation"/>
    <property type="evidence" value="ECO:0007669"/>
    <property type="project" value="InterPro"/>
</dbReference>
<dbReference type="PIRSF" id="PIRSF004553">
    <property type="entry name" value="CHP00095"/>
    <property type="match status" value="1"/>
</dbReference>
<keyword evidence="2 3" id="KW-0808">Transferase</keyword>
<dbReference type="InterPro" id="IPR002052">
    <property type="entry name" value="DNA_methylase_N6_adenine_CS"/>
</dbReference>
<dbReference type="CDD" id="cd02440">
    <property type="entry name" value="AdoMet_MTases"/>
    <property type="match status" value="1"/>
</dbReference>
<dbReference type="InterPro" id="IPR004398">
    <property type="entry name" value="RNA_MeTrfase_RsmD"/>
</dbReference>
<dbReference type="GO" id="GO:0003676">
    <property type="term" value="F:nucleic acid binding"/>
    <property type="evidence" value="ECO:0007669"/>
    <property type="project" value="InterPro"/>
</dbReference>
<dbReference type="InterPro" id="IPR029063">
    <property type="entry name" value="SAM-dependent_MTases_sf"/>
</dbReference>
<reference evidence="4" key="1">
    <citation type="submission" date="2016-10" db="EMBL/GenBank/DDBJ databases">
        <authorList>
            <person name="Varghese N."/>
            <person name="Submissions S."/>
        </authorList>
    </citation>
    <scope>NUCLEOTIDE SEQUENCE [LARGE SCALE GENOMIC DNA]</scope>
    <source>
        <strain evidence="4">CGMCC 1.7655</strain>
    </source>
</reference>
<evidence type="ECO:0000313" key="3">
    <source>
        <dbReference type="EMBL" id="SDK44591.1"/>
    </source>
</evidence>
<keyword evidence="4" id="KW-1185">Reference proteome</keyword>
<dbReference type="GO" id="GO:0008168">
    <property type="term" value="F:methyltransferase activity"/>
    <property type="evidence" value="ECO:0007669"/>
    <property type="project" value="UniProtKB-KW"/>
</dbReference>
<evidence type="ECO:0000256" key="1">
    <source>
        <dbReference type="ARBA" id="ARBA00022603"/>
    </source>
</evidence>
<dbReference type="RefSeq" id="WP_090751424.1">
    <property type="nucleotide sequence ID" value="NZ_FNGE01000001.1"/>
</dbReference>
<dbReference type="Gene3D" id="3.40.50.150">
    <property type="entry name" value="Vaccinia Virus protein VP39"/>
    <property type="match status" value="1"/>
</dbReference>
<accession>A0A1G9BYR4</accession>
<evidence type="ECO:0000256" key="2">
    <source>
        <dbReference type="ARBA" id="ARBA00022679"/>
    </source>
</evidence>